<proteinExistence type="predicted"/>
<dbReference type="AlphaFoldDB" id="R1CSF3"/>
<sequence length="168" mass="19025">MKHKSHMNWSWIIMITFILLSILDIRFGILGFLCMGAPLYHALRGRGKVHCIKYCPRGSLLGKFLSEISLNNNLPKGMNTKKFKNILLTLMIVLFSFSLYHAGFDFERIAFSVFRFMTVSLVVGIIVGVIFRPRSWCVICPMGHATGIIRNKMNGDKKAKSKPNTKAA</sequence>
<dbReference type="EMBL" id="ARZA01000047">
    <property type="protein sequence ID" value="EOD01586.1"/>
    <property type="molecule type" value="Genomic_DNA"/>
</dbReference>
<keyword evidence="3" id="KW-1185">Reference proteome</keyword>
<dbReference type="Proteomes" id="UP000013378">
    <property type="component" value="Unassembled WGS sequence"/>
</dbReference>
<dbReference type="eggNOG" id="COG0348">
    <property type="taxonomic scope" value="Bacteria"/>
</dbReference>
<keyword evidence="1" id="KW-1133">Transmembrane helix</keyword>
<comment type="caution">
    <text evidence="2">The sequence shown here is derived from an EMBL/GenBank/DDBJ whole genome shotgun (WGS) entry which is preliminary data.</text>
</comment>
<protein>
    <submittedName>
        <fullName evidence="2">Iron-sulfur-binding protein</fullName>
    </submittedName>
</protein>
<feature type="transmembrane region" description="Helical" evidence="1">
    <location>
        <begin position="12"/>
        <end position="40"/>
    </location>
</feature>
<reference evidence="2 3" key="1">
    <citation type="journal article" date="2015" name="Geomicrobiol. J.">
        <title>Caldisalinibacter kiritimatiensis gen. nov., sp. nov., a moderately thermohalophilic thiosulfate-reducing bacterium from a hypersaline microbial mat.</title>
        <authorList>
            <person name="Ben Hania W."/>
            <person name="Joseph M."/>
            <person name="Fiebig A."/>
            <person name="Bunk B."/>
            <person name="Klenk H.-P."/>
            <person name="Fardeau M.-L."/>
            <person name="Spring S."/>
        </authorList>
    </citation>
    <scope>NUCLEOTIDE SEQUENCE [LARGE SCALE GENOMIC DNA]</scope>
    <source>
        <strain evidence="2 3">L21-TH-D2</strain>
    </source>
</reference>
<dbReference type="OrthoDB" id="9786132at2"/>
<organism evidence="2 3">
    <name type="scientific">Caldisalinibacter kiritimatiensis</name>
    <dbReference type="NCBI Taxonomy" id="1304284"/>
    <lineage>
        <taxon>Bacteria</taxon>
        <taxon>Bacillati</taxon>
        <taxon>Bacillota</taxon>
        <taxon>Tissierellia</taxon>
        <taxon>Tissierellales</taxon>
        <taxon>Thermohalobacteraceae</taxon>
        <taxon>Caldisalinibacter</taxon>
    </lineage>
</organism>
<evidence type="ECO:0000313" key="2">
    <source>
        <dbReference type="EMBL" id="EOD01586.1"/>
    </source>
</evidence>
<evidence type="ECO:0000256" key="1">
    <source>
        <dbReference type="SAM" id="Phobius"/>
    </source>
</evidence>
<evidence type="ECO:0000313" key="3">
    <source>
        <dbReference type="Proteomes" id="UP000013378"/>
    </source>
</evidence>
<dbReference type="STRING" id="1304284.L21TH_0325"/>
<feature type="transmembrane region" description="Helical" evidence="1">
    <location>
        <begin position="86"/>
        <end position="103"/>
    </location>
</feature>
<keyword evidence="1" id="KW-0472">Membrane</keyword>
<accession>R1CSF3</accession>
<gene>
    <name evidence="2" type="ORF">L21TH_0325</name>
</gene>
<feature type="transmembrane region" description="Helical" evidence="1">
    <location>
        <begin position="109"/>
        <end position="131"/>
    </location>
</feature>
<name>R1CSF3_9FIRM</name>
<dbReference type="RefSeq" id="WP_006307452.1">
    <property type="nucleotide sequence ID" value="NZ_ARZA01000047.1"/>
</dbReference>
<keyword evidence="1" id="KW-0812">Transmembrane</keyword>